<keyword evidence="3" id="KW-1185">Reference proteome</keyword>
<evidence type="ECO:0000313" key="3">
    <source>
        <dbReference type="Proteomes" id="UP000243978"/>
    </source>
</evidence>
<dbReference type="Gene3D" id="3.40.630.30">
    <property type="match status" value="1"/>
</dbReference>
<dbReference type="InterPro" id="IPR016181">
    <property type="entry name" value="Acyl_CoA_acyltransferase"/>
</dbReference>
<dbReference type="RefSeq" id="WP_158269927.1">
    <property type="nucleotide sequence ID" value="NZ_QBKS01000001.1"/>
</dbReference>
<dbReference type="GO" id="GO:0016747">
    <property type="term" value="F:acyltransferase activity, transferring groups other than amino-acyl groups"/>
    <property type="evidence" value="ECO:0007669"/>
    <property type="project" value="InterPro"/>
</dbReference>
<keyword evidence="2" id="KW-0808">Transferase</keyword>
<dbReference type="AlphaFoldDB" id="A0A2T6BKK5"/>
<dbReference type="PANTHER" id="PTHR43451:SF1">
    <property type="entry name" value="ACETYLTRANSFERASE"/>
    <property type="match status" value="1"/>
</dbReference>
<dbReference type="PANTHER" id="PTHR43451">
    <property type="entry name" value="ACETYLTRANSFERASE (GNAT) FAMILY PROTEIN"/>
    <property type="match status" value="1"/>
</dbReference>
<dbReference type="InterPro" id="IPR000182">
    <property type="entry name" value="GNAT_dom"/>
</dbReference>
<accession>A0A2T6BKK5</accession>
<dbReference type="EMBL" id="QBKS01000001">
    <property type="protein sequence ID" value="PTX56610.1"/>
    <property type="molecule type" value="Genomic_DNA"/>
</dbReference>
<dbReference type="Proteomes" id="UP000243978">
    <property type="component" value="Unassembled WGS sequence"/>
</dbReference>
<dbReference type="CDD" id="cd04301">
    <property type="entry name" value="NAT_SF"/>
    <property type="match status" value="1"/>
</dbReference>
<dbReference type="InterPro" id="IPR052564">
    <property type="entry name" value="N-acetyltrans/Recomb-assoc"/>
</dbReference>
<gene>
    <name evidence="2" type="ORF">C8N43_1270</name>
</gene>
<organism evidence="2 3">
    <name type="scientific">Litoreibacter ponti</name>
    <dbReference type="NCBI Taxonomy" id="1510457"/>
    <lineage>
        <taxon>Bacteria</taxon>
        <taxon>Pseudomonadati</taxon>
        <taxon>Pseudomonadota</taxon>
        <taxon>Alphaproteobacteria</taxon>
        <taxon>Rhodobacterales</taxon>
        <taxon>Roseobacteraceae</taxon>
        <taxon>Litoreibacter</taxon>
    </lineage>
</organism>
<evidence type="ECO:0000313" key="2">
    <source>
        <dbReference type="EMBL" id="PTX56610.1"/>
    </source>
</evidence>
<evidence type="ECO:0000259" key="1">
    <source>
        <dbReference type="PROSITE" id="PS51186"/>
    </source>
</evidence>
<dbReference type="PROSITE" id="PS51186">
    <property type="entry name" value="GNAT"/>
    <property type="match status" value="1"/>
</dbReference>
<comment type="caution">
    <text evidence="2">The sequence shown here is derived from an EMBL/GenBank/DDBJ whole genome shotgun (WGS) entry which is preliminary data.</text>
</comment>
<protein>
    <submittedName>
        <fullName evidence="2">GNAT family acetyltransferase</fullName>
    </submittedName>
</protein>
<feature type="domain" description="N-acetyltransferase" evidence="1">
    <location>
        <begin position="11"/>
        <end position="163"/>
    </location>
</feature>
<dbReference type="Pfam" id="PF13673">
    <property type="entry name" value="Acetyltransf_10"/>
    <property type="match status" value="1"/>
</dbReference>
<sequence length="163" mass="18269">MSDRPTRHVHVSLRPYRRGDGPATHRVFYDAVHRGAAAHYSPYEREAWAPVDTPPDGWDDKLLAQNCQVAEMERRIVGFMSLTETGHIDMAFVAPQVMGAGVADQLYGRLEADARASGLAELTTDASHLARRFFARHGWEVVAAQTIKANGRDIENFRMHKTL</sequence>
<proteinExistence type="predicted"/>
<name>A0A2T6BKK5_9RHOB</name>
<reference evidence="2 3" key="1">
    <citation type="submission" date="2018-04" db="EMBL/GenBank/DDBJ databases">
        <title>Genomic Encyclopedia of Archaeal and Bacterial Type Strains, Phase II (KMG-II): from individual species to whole genera.</title>
        <authorList>
            <person name="Goeker M."/>
        </authorList>
    </citation>
    <scope>NUCLEOTIDE SEQUENCE [LARGE SCALE GENOMIC DNA]</scope>
    <source>
        <strain evidence="2 3">DSM 100977</strain>
    </source>
</reference>
<dbReference type="SUPFAM" id="SSF55729">
    <property type="entry name" value="Acyl-CoA N-acyltransferases (Nat)"/>
    <property type="match status" value="1"/>
</dbReference>
<dbReference type="OrthoDB" id="9789081at2"/>